<keyword evidence="7" id="KW-0418">Kinase</keyword>
<keyword evidence="9" id="KW-0902">Two-component regulatory system</keyword>
<dbReference type="AlphaFoldDB" id="A0A1U7CUG7"/>
<evidence type="ECO:0000256" key="1">
    <source>
        <dbReference type="ARBA" id="ARBA00000085"/>
    </source>
</evidence>
<dbReference type="InterPro" id="IPR004358">
    <property type="entry name" value="Sig_transdc_His_kin-like_C"/>
</dbReference>
<comment type="subcellular location">
    <subcellularLocation>
        <location evidence="2">Membrane</location>
    </subcellularLocation>
</comment>
<dbReference type="Pfam" id="PF00672">
    <property type="entry name" value="HAMP"/>
    <property type="match status" value="1"/>
</dbReference>
<dbReference type="OrthoDB" id="226486at2"/>
<dbReference type="InterPro" id="IPR005467">
    <property type="entry name" value="His_kinase_dom"/>
</dbReference>
<feature type="transmembrane region" description="Helical" evidence="11">
    <location>
        <begin position="220"/>
        <end position="240"/>
    </location>
</feature>
<evidence type="ECO:0000256" key="4">
    <source>
        <dbReference type="ARBA" id="ARBA00022553"/>
    </source>
</evidence>
<gene>
    <name evidence="14" type="primary">zraS_9</name>
    <name evidence="14" type="ORF">BSF38_04123</name>
</gene>
<evidence type="ECO:0000256" key="11">
    <source>
        <dbReference type="SAM" id="Phobius"/>
    </source>
</evidence>
<dbReference type="InterPro" id="IPR036097">
    <property type="entry name" value="HisK_dim/P_sf"/>
</dbReference>
<dbReference type="SUPFAM" id="SSF55874">
    <property type="entry name" value="ATPase domain of HSP90 chaperone/DNA topoisomerase II/histidine kinase"/>
    <property type="match status" value="1"/>
</dbReference>
<feature type="domain" description="HAMP" evidence="13">
    <location>
        <begin position="242"/>
        <end position="294"/>
    </location>
</feature>
<keyword evidence="11" id="KW-1133">Transmembrane helix</keyword>
<dbReference type="Pfam" id="PF00512">
    <property type="entry name" value="HisKA"/>
    <property type="match status" value="1"/>
</dbReference>
<dbReference type="PANTHER" id="PTHR43065">
    <property type="entry name" value="SENSOR HISTIDINE KINASE"/>
    <property type="match status" value="1"/>
</dbReference>
<dbReference type="PROSITE" id="PS50109">
    <property type="entry name" value="HIS_KIN"/>
    <property type="match status" value="1"/>
</dbReference>
<dbReference type="CDD" id="cd06225">
    <property type="entry name" value="HAMP"/>
    <property type="match status" value="1"/>
</dbReference>
<evidence type="ECO:0000256" key="5">
    <source>
        <dbReference type="ARBA" id="ARBA00022679"/>
    </source>
</evidence>
<dbReference type="InterPro" id="IPR003660">
    <property type="entry name" value="HAMP_dom"/>
</dbReference>
<feature type="region of interest" description="Disordered" evidence="10">
    <location>
        <begin position="538"/>
        <end position="563"/>
    </location>
</feature>
<dbReference type="EC" id="2.7.13.3" evidence="3"/>
<dbReference type="Gene3D" id="3.30.565.10">
    <property type="entry name" value="Histidine kinase-like ATPase, C-terminal domain"/>
    <property type="match status" value="1"/>
</dbReference>
<name>A0A1U7CUG7_9BACT</name>
<dbReference type="PANTHER" id="PTHR43065:SF46">
    <property type="entry name" value="C4-DICARBOXYLATE TRANSPORT SENSOR PROTEIN DCTB"/>
    <property type="match status" value="1"/>
</dbReference>
<dbReference type="InterPro" id="IPR036890">
    <property type="entry name" value="HATPase_C_sf"/>
</dbReference>
<keyword evidence="8" id="KW-0067">ATP-binding</keyword>
<feature type="domain" description="Histidine kinase" evidence="12">
    <location>
        <begin position="322"/>
        <end position="540"/>
    </location>
</feature>
<keyword evidence="11" id="KW-0472">Membrane</keyword>
<keyword evidence="5 14" id="KW-0808">Transferase</keyword>
<evidence type="ECO:0000259" key="13">
    <source>
        <dbReference type="PROSITE" id="PS50885"/>
    </source>
</evidence>
<dbReference type="GO" id="GO:0016020">
    <property type="term" value="C:membrane"/>
    <property type="evidence" value="ECO:0007669"/>
    <property type="project" value="UniProtKB-SubCell"/>
</dbReference>
<evidence type="ECO:0000256" key="3">
    <source>
        <dbReference type="ARBA" id="ARBA00012438"/>
    </source>
</evidence>
<evidence type="ECO:0000313" key="14">
    <source>
        <dbReference type="EMBL" id="APW62575.1"/>
    </source>
</evidence>
<reference evidence="15" key="1">
    <citation type="submission" date="2016-12" db="EMBL/GenBank/DDBJ databases">
        <title>Comparative genomics of four Isosphaeraceae planctomycetes: a common pool of plasmids and glycoside hydrolase genes.</title>
        <authorList>
            <person name="Ivanova A."/>
        </authorList>
    </citation>
    <scope>NUCLEOTIDE SEQUENCE [LARGE SCALE GENOMIC DNA]</scope>
    <source>
        <strain evidence="15">PX4</strain>
    </source>
</reference>
<dbReference type="Pfam" id="PF02518">
    <property type="entry name" value="HATPase_c"/>
    <property type="match status" value="1"/>
</dbReference>
<evidence type="ECO:0000256" key="10">
    <source>
        <dbReference type="SAM" id="MobiDB-lite"/>
    </source>
</evidence>
<dbReference type="GO" id="GO:0005524">
    <property type="term" value="F:ATP binding"/>
    <property type="evidence" value="ECO:0007669"/>
    <property type="project" value="UniProtKB-KW"/>
</dbReference>
<dbReference type="CDD" id="cd00082">
    <property type="entry name" value="HisKA"/>
    <property type="match status" value="1"/>
</dbReference>
<keyword evidence="4" id="KW-0597">Phosphoprotein</keyword>
<dbReference type="SMART" id="SM00304">
    <property type="entry name" value="HAMP"/>
    <property type="match status" value="1"/>
</dbReference>
<dbReference type="InterPro" id="IPR003594">
    <property type="entry name" value="HATPase_dom"/>
</dbReference>
<evidence type="ECO:0000313" key="15">
    <source>
        <dbReference type="Proteomes" id="UP000186309"/>
    </source>
</evidence>
<dbReference type="PROSITE" id="PS50885">
    <property type="entry name" value="HAMP"/>
    <property type="match status" value="1"/>
</dbReference>
<dbReference type="EMBL" id="CP019082">
    <property type="protein sequence ID" value="APW62575.1"/>
    <property type="molecule type" value="Genomic_DNA"/>
</dbReference>
<dbReference type="GO" id="GO:0000155">
    <property type="term" value="F:phosphorelay sensor kinase activity"/>
    <property type="evidence" value="ECO:0007669"/>
    <property type="project" value="InterPro"/>
</dbReference>
<dbReference type="Gene3D" id="6.10.340.10">
    <property type="match status" value="1"/>
</dbReference>
<dbReference type="InterPro" id="IPR003661">
    <property type="entry name" value="HisK_dim/P_dom"/>
</dbReference>
<dbReference type="SUPFAM" id="SSF158472">
    <property type="entry name" value="HAMP domain-like"/>
    <property type="match status" value="1"/>
</dbReference>
<sequence length="563" mass="62513">MVRWPIRIKLMVGLGVVVGMMLILMGGSIFGLHSFHVSNLTLTDQLRELGASKDLIECILRLHPPDDSAEDADSLLVTARRAQAGLLEYFHELKQNTMRGNRANSGFDELGLAFRLDDDLTAIINELSRSDPPEAPILPGTTYFVTQHPELLRQLDPATDLKSSNLAQNPETQAKLEPATDVKSRIDRLKYTVMRLPKELHDDFYDVLVMSKTQYQISRVIVWTSALAVLPMLCGLTALFHRWVLYPVRLLQRGVRRVARGSFDYKIDLHSGDEMQDLAGAFNEMTARISMTYADLEQQVQERSRQLVRSERLAGVGFLAAGVAHEINNPLASIAFCSEALESRLEALTQGSDDPDHRAVSKYLKMIQEEAFRCKNITEKLLDFARCNDIKRERTDLPSLVQGVVDMIRHIGKYRGKTIVFQPKEAIVAHVDGQEIKQVILNLVVNALESMDAGGVLRIDARYDHGMAEVIFNDNGCGIAADVLENIFEPFFTRRRDGKGTGLGLSITHRIVNQHHGEITATSPGEGRGSTFRVRLPIHPSEIGDGPGGREPAVAGASRGHAA</sequence>
<comment type="catalytic activity">
    <reaction evidence="1">
        <text>ATP + protein L-histidine = ADP + protein N-phospho-L-histidine.</text>
        <dbReference type="EC" id="2.7.13.3"/>
    </reaction>
</comment>
<dbReference type="Gene3D" id="1.10.287.130">
    <property type="match status" value="1"/>
</dbReference>
<dbReference type="KEGG" id="pbor:BSF38_04123"/>
<dbReference type="Proteomes" id="UP000186309">
    <property type="component" value="Chromosome"/>
</dbReference>
<evidence type="ECO:0000256" key="7">
    <source>
        <dbReference type="ARBA" id="ARBA00022777"/>
    </source>
</evidence>
<evidence type="ECO:0000256" key="9">
    <source>
        <dbReference type="ARBA" id="ARBA00023012"/>
    </source>
</evidence>
<keyword evidence="6" id="KW-0547">Nucleotide-binding</keyword>
<dbReference type="STRING" id="1387353.BSF38_04123"/>
<organism evidence="14 15">
    <name type="scientific">Paludisphaera borealis</name>
    <dbReference type="NCBI Taxonomy" id="1387353"/>
    <lineage>
        <taxon>Bacteria</taxon>
        <taxon>Pseudomonadati</taxon>
        <taxon>Planctomycetota</taxon>
        <taxon>Planctomycetia</taxon>
        <taxon>Isosphaerales</taxon>
        <taxon>Isosphaeraceae</taxon>
        <taxon>Paludisphaera</taxon>
    </lineage>
</organism>
<evidence type="ECO:0000256" key="8">
    <source>
        <dbReference type="ARBA" id="ARBA00022840"/>
    </source>
</evidence>
<keyword evidence="11" id="KW-0812">Transmembrane</keyword>
<protein>
    <recommendedName>
        <fullName evidence="3">histidine kinase</fullName>
        <ecNumber evidence="3">2.7.13.3</ecNumber>
    </recommendedName>
</protein>
<dbReference type="PRINTS" id="PR00344">
    <property type="entry name" value="BCTRLSENSOR"/>
</dbReference>
<evidence type="ECO:0000259" key="12">
    <source>
        <dbReference type="PROSITE" id="PS50109"/>
    </source>
</evidence>
<proteinExistence type="predicted"/>
<dbReference type="SMART" id="SM00387">
    <property type="entry name" value="HATPase_c"/>
    <property type="match status" value="1"/>
</dbReference>
<feature type="transmembrane region" description="Helical" evidence="11">
    <location>
        <begin position="12"/>
        <end position="32"/>
    </location>
</feature>
<dbReference type="SUPFAM" id="SSF47384">
    <property type="entry name" value="Homodimeric domain of signal transducing histidine kinase"/>
    <property type="match status" value="1"/>
</dbReference>
<dbReference type="RefSeq" id="WP_076348773.1">
    <property type="nucleotide sequence ID" value="NZ_CP019082.1"/>
</dbReference>
<dbReference type="SMART" id="SM00388">
    <property type="entry name" value="HisKA"/>
    <property type="match status" value="1"/>
</dbReference>
<evidence type="ECO:0000256" key="6">
    <source>
        <dbReference type="ARBA" id="ARBA00022741"/>
    </source>
</evidence>
<evidence type="ECO:0000256" key="2">
    <source>
        <dbReference type="ARBA" id="ARBA00004370"/>
    </source>
</evidence>
<accession>A0A1U7CUG7</accession>
<keyword evidence="15" id="KW-1185">Reference proteome</keyword>